<dbReference type="Gramene" id="VVA17315">
    <property type="protein sequence ID" value="VVA17315"/>
    <property type="gene ID" value="Prudul26B010659"/>
</dbReference>
<dbReference type="InterPro" id="IPR000626">
    <property type="entry name" value="Ubiquitin-like_dom"/>
</dbReference>
<evidence type="ECO:0000313" key="2">
    <source>
        <dbReference type="EMBL" id="KAI5325379.1"/>
    </source>
</evidence>
<dbReference type="AlphaFoldDB" id="A0A5E4ENJ1"/>
<sequence>MVLIIITGGQVTPEIETPHSATILDVKRGIEERLNVEVKRQTLWLDEIMLQDEDRVGNYFPQRYGVLRLSVTPWPGDPKCIIWVRNKNEHLGFVRIRETIMVADLRSKIERRWGILSGVTMFHLDTEMIDDRPLSAYYITDNSVVEIKIEIETR</sequence>
<evidence type="ECO:0000313" key="5">
    <source>
        <dbReference type="Proteomes" id="UP001054821"/>
    </source>
</evidence>
<reference evidence="3" key="1">
    <citation type="submission" date="2019-07" db="EMBL/GenBank/DDBJ databases">
        <authorList>
            <person name="Alioto T."/>
            <person name="Alioto T."/>
            <person name="Gomez Garrido J."/>
        </authorList>
    </citation>
    <scope>NUCLEOTIDE SEQUENCE</scope>
</reference>
<organism evidence="3 4">
    <name type="scientific">Prunus dulcis</name>
    <name type="common">Almond</name>
    <name type="synonym">Amygdalus dulcis</name>
    <dbReference type="NCBI Taxonomy" id="3755"/>
    <lineage>
        <taxon>Eukaryota</taxon>
        <taxon>Viridiplantae</taxon>
        <taxon>Streptophyta</taxon>
        <taxon>Embryophyta</taxon>
        <taxon>Tracheophyta</taxon>
        <taxon>Spermatophyta</taxon>
        <taxon>Magnoliopsida</taxon>
        <taxon>eudicotyledons</taxon>
        <taxon>Gunneridae</taxon>
        <taxon>Pentapetalae</taxon>
        <taxon>rosids</taxon>
        <taxon>fabids</taxon>
        <taxon>Rosales</taxon>
        <taxon>Rosaceae</taxon>
        <taxon>Amygdaloideae</taxon>
        <taxon>Amygdaleae</taxon>
        <taxon>Prunus</taxon>
    </lineage>
</organism>
<gene>
    <name evidence="3" type="ORF">ALMOND_2B010659</name>
    <name evidence="2" type="ORF">L3X38_034453</name>
</gene>
<dbReference type="Gene3D" id="3.10.20.90">
    <property type="entry name" value="Phosphatidylinositol 3-kinase Catalytic Subunit, Chain A, domain 1"/>
    <property type="match status" value="1"/>
</dbReference>
<dbReference type="InterPro" id="IPR029071">
    <property type="entry name" value="Ubiquitin-like_domsf"/>
</dbReference>
<accession>A0A5E4ENJ1</accession>
<dbReference type="Proteomes" id="UP001054821">
    <property type="component" value="Chromosome 6"/>
</dbReference>
<reference evidence="4" key="2">
    <citation type="journal article" date="2020" name="Plant J.">
        <title>Transposons played a major role in the diversification between the closely related almond and peach genomes: results from the almond genome sequence.</title>
        <authorList>
            <person name="Alioto T."/>
            <person name="Alexiou K.G."/>
            <person name="Bardil A."/>
            <person name="Barteri F."/>
            <person name="Castanera R."/>
            <person name="Cruz F."/>
            <person name="Dhingra A."/>
            <person name="Duval H."/>
            <person name="Fernandez I Marti A."/>
            <person name="Frias L."/>
            <person name="Galan B."/>
            <person name="Garcia J.L."/>
            <person name="Howad W."/>
            <person name="Gomez-Garrido J."/>
            <person name="Gut M."/>
            <person name="Julca I."/>
            <person name="Morata J."/>
            <person name="Puigdomenech P."/>
            <person name="Ribeca P."/>
            <person name="Rubio Cabetas M.J."/>
            <person name="Vlasova A."/>
            <person name="Wirthensohn M."/>
            <person name="Garcia-Mas J."/>
            <person name="Gabaldon T."/>
            <person name="Casacuberta J.M."/>
            <person name="Arus P."/>
        </authorList>
    </citation>
    <scope>NUCLEOTIDE SEQUENCE [LARGE SCALE GENOMIC DNA]</scope>
    <source>
        <strain evidence="4">cv. Texas</strain>
    </source>
</reference>
<reference evidence="2 5" key="3">
    <citation type="journal article" date="2022" name="G3 (Bethesda)">
        <title>Whole-genome sequence and methylome profiling of the almond [Prunus dulcis (Mill.) D.A. Webb] cultivar 'Nonpareil'.</title>
        <authorList>
            <person name="D'Amico-Willman K.M."/>
            <person name="Ouma W.Z."/>
            <person name="Meulia T."/>
            <person name="Sideli G.M."/>
            <person name="Gradziel T.M."/>
            <person name="Fresnedo-Ramirez J."/>
        </authorList>
    </citation>
    <scope>NUCLEOTIDE SEQUENCE [LARGE SCALE GENOMIC DNA]</scope>
    <source>
        <strain evidence="2">Clone GOH B32 T37-40</strain>
    </source>
</reference>
<protein>
    <submittedName>
        <fullName evidence="3">PREDICTED: ubiquitin domain-containing</fullName>
    </submittedName>
</protein>
<keyword evidence="5" id="KW-1185">Reference proteome</keyword>
<dbReference type="CDD" id="cd17039">
    <property type="entry name" value="Ubl_ubiquitin_like"/>
    <property type="match status" value="2"/>
</dbReference>
<dbReference type="Proteomes" id="UP000327085">
    <property type="component" value="Chromosome 6"/>
</dbReference>
<dbReference type="Pfam" id="PF00240">
    <property type="entry name" value="ubiquitin"/>
    <property type="match status" value="1"/>
</dbReference>
<dbReference type="InParanoid" id="A0A5E4ENJ1"/>
<proteinExistence type="predicted"/>
<dbReference type="OMA" id="LYAYYVN"/>
<dbReference type="SUPFAM" id="SSF54236">
    <property type="entry name" value="Ubiquitin-like"/>
    <property type="match status" value="2"/>
</dbReference>
<evidence type="ECO:0000313" key="3">
    <source>
        <dbReference type="EMBL" id="VVA17315.1"/>
    </source>
</evidence>
<name>A0A5E4ENJ1_PRUDU</name>
<feature type="domain" description="Ubiquitin-like" evidence="1">
    <location>
        <begin position="14"/>
        <end position="59"/>
    </location>
</feature>
<evidence type="ECO:0000259" key="1">
    <source>
        <dbReference type="Pfam" id="PF00240"/>
    </source>
</evidence>
<dbReference type="EMBL" id="CABIKO010000024">
    <property type="protein sequence ID" value="VVA17315.1"/>
    <property type="molecule type" value="Genomic_DNA"/>
</dbReference>
<evidence type="ECO:0000313" key="4">
    <source>
        <dbReference type="Proteomes" id="UP000327085"/>
    </source>
</evidence>
<dbReference type="EMBL" id="JAJFAZ020000006">
    <property type="protein sequence ID" value="KAI5325379.1"/>
    <property type="molecule type" value="Genomic_DNA"/>
</dbReference>